<dbReference type="AlphaFoldDB" id="A0A1Z4VRN9"/>
<organism evidence="1 2">
    <name type="scientific">Thiohalobacter thiocyanaticus</name>
    <dbReference type="NCBI Taxonomy" id="585455"/>
    <lineage>
        <taxon>Bacteria</taxon>
        <taxon>Pseudomonadati</taxon>
        <taxon>Pseudomonadota</taxon>
        <taxon>Gammaproteobacteria</taxon>
        <taxon>Thiohalobacterales</taxon>
        <taxon>Thiohalobacteraceae</taxon>
        <taxon>Thiohalobacter</taxon>
    </lineage>
</organism>
<accession>A0A1Z4VRN9</accession>
<dbReference type="Proteomes" id="UP000218765">
    <property type="component" value="Chromosome"/>
</dbReference>
<evidence type="ECO:0000313" key="1">
    <source>
        <dbReference type="EMBL" id="BAZ94296.1"/>
    </source>
</evidence>
<evidence type="ECO:0000313" key="2">
    <source>
        <dbReference type="Proteomes" id="UP000218765"/>
    </source>
</evidence>
<reference evidence="1 2" key="1">
    <citation type="submission" date="2017-05" db="EMBL/GenBank/DDBJ databases">
        <title>Thiocyanate degradation by Thiohalobacter thiocyanaticus FOKN1.</title>
        <authorList>
            <person name="Oshiki M."/>
            <person name="Fukushima T."/>
            <person name="Kawano S."/>
            <person name="Nakagawa J."/>
        </authorList>
    </citation>
    <scope>NUCLEOTIDE SEQUENCE [LARGE SCALE GENOMIC DNA]</scope>
    <source>
        <strain evidence="1 2">FOKN1</strain>
    </source>
</reference>
<keyword evidence="2" id="KW-1185">Reference proteome</keyword>
<name>A0A1Z4VRN9_9GAMM</name>
<dbReference type="EMBL" id="AP018052">
    <property type="protein sequence ID" value="BAZ94296.1"/>
    <property type="molecule type" value="Genomic_DNA"/>
</dbReference>
<sequence length="61" mass="6825">MTDRSPEGEPESLQQGLLAYTRGCPCDGCDLWNYCAETQQECKTFRRWVQTGKAPGDVEAP</sequence>
<gene>
    <name evidence="1" type="ORF">FOKN1_1914</name>
</gene>
<proteinExistence type="predicted"/>
<protein>
    <submittedName>
        <fullName evidence="1">Coenzyme F420-dependent N5, N10-methylene tetrahydromethanopterin reductase</fullName>
    </submittedName>
</protein>
<dbReference type="KEGG" id="ttc:FOKN1_1914"/>